<dbReference type="RefSeq" id="YP_009207319.1">
    <property type="nucleotide sequence ID" value="NC_028894.1"/>
</dbReference>
<accession>A0A0A7HC51</accession>
<name>A0A0A7HC51_9CAUD</name>
<dbReference type="OrthoDB" id="32951at10239"/>
<protein>
    <submittedName>
        <fullName evidence="1">Uncharacterized protein</fullName>
    </submittedName>
</protein>
<sequence>MKFIINLALVDFDKTGNFTSAENMIRNTKFKVQVQQAVAKEFFTDKLTNVVNHLNVQVKFTREAETTVAFDFDCQYHDEYVRRILDIVSDELYYGVQENKI</sequence>
<dbReference type="EMBL" id="KP007360">
    <property type="protein sequence ID" value="AIZ02198.1"/>
    <property type="molecule type" value="Genomic_DNA"/>
</dbReference>
<proteinExistence type="predicted"/>
<dbReference type="Proteomes" id="UP000030716">
    <property type="component" value="Segment"/>
</dbReference>
<dbReference type="GeneID" id="26633818"/>
<organism evidence="1 2">
    <name type="scientific">Escherichia phage vB_EcoM_VR20</name>
    <dbReference type="NCBI Taxonomy" id="1567027"/>
    <lineage>
        <taxon>Viruses</taxon>
        <taxon>Duplodnaviria</taxon>
        <taxon>Heunggongvirae</taxon>
        <taxon>Uroviricota</taxon>
        <taxon>Caudoviricetes</taxon>
        <taxon>Pantevenvirales</taxon>
        <taxon>Straboviridae</taxon>
        <taxon>Tevenvirinae</taxon>
        <taxon>Gaprivervirus</taxon>
        <taxon>Gaprivervirus vr20</taxon>
    </lineage>
</organism>
<dbReference type="KEGG" id="vg:26633818"/>
<evidence type="ECO:0000313" key="1">
    <source>
        <dbReference type="EMBL" id="AIZ02198.1"/>
    </source>
</evidence>
<gene>
    <name evidence="1" type="ORF">VR20_140</name>
</gene>
<keyword evidence="2" id="KW-1185">Reference proteome</keyword>
<reference evidence="1 2" key="1">
    <citation type="submission" date="2014-10" db="EMBL/GenBank/DDBJ databases">
        <title>VR bacteriophages - a small but diverse group of low-temperature viruses.</title>
        <authorList>
            <person name="Kaliniene L."/>
            <person name="Meskys R."/>
            <person name="Simoliunas E."/>
            <person name="Zajanckauskaite A."/>
            <person name="Truncaite L."/>
        </authorList>
    </citation>
    <scope>NUCLEOTIDE SEQUENCE [LARGE SCALE GENOMIC DNA]</scope>
</reference>
<evidence type="ECO:0000313" key="2">
    <source>
        <dbReference type="Proteomes" id="UP000030716"/>
    </source>
</evidence>